<evidence type="ECO:0000259" key="8">
    <source>
        <dbReference type="PROSITE" id="PS50109"/>
    </source>
</evidence>
<dbReference type="PANTHER" id="PTHR43304">
    <property type="entry name" value="PHYTOCHROME-LIKE PROTEIN CPH1"/>
    <property type="match status" value="1"/>
</dbReference>
<dbReference type="InterPro" id="IPR003661">
    <property type="entry name" value="HisK_dim/P_dom"/>
</dbReference>
<evidence type="ECO:0000256" key="6">
    <source>
        <dbReference type="ARBA" id="ARBA00023012"/>
    </source>
</evidence>
<dbReference type="InterPro" id="IPR052162">
    <property type="entry name" value="Sensor_kinase/Photoreceptor"/>
</dbReference>
<dbReference type="Pfam" id="PF13426">
    <property type="entry name" value="PAS_9"/>
    <property type="match status" value="2"/>
</dbReference>
<dbReference type="Gene3D" id="3.30.450.20">
    <property type="entry name" value="PAS domain"/>
    <property type="match status" value="4"/>
</dbReference>
<feature type="domain" description="PAS" evidence="9">
    <location>
        <begin position="185"/>
        <end position="229"/>
    </location>
</feature>
<dbReference type="PRINTS" id="PR00344">
    <property type="entry name" value="BCTRLSENSOR"/>
</dbReference>
<protein>
    <recommendedName>
        <fullName evidence="2">histidine kinase</fullName>
        <ecNumber evidence="2">2.7.13.3</ecNumber>
    </recommendedName>
</protein>
<reference evidence="11 12" key="1">
    <citation type="submission" date="2018-06" db="EMBL/GenBank/DDBJ databases">
        <title>Genomic Encyclopedia of Archaeal and Bacterial Type Strains, Phase II (KMG-II): from individual species to whole genera.</title>
        <authorList>
            <person name="Goeker M."/>
        </authorList>
    </citation>
    <scope>NUCLEOTIDE SEQUENCE [LARGE SCALE GENOMIC DNA]</scope>
    <source>
        <strain evidence="11 12">ATCC BAA-1881</strain>
    </source>
</reference>
<gene>
    <name evidence="11" type="ORF">EI42_02257</name>
</gene>
<name>A0A326U8M2_THEHA</name>
<keyword evidence="3" id="KW-0597">Phosphoprotein</keyword>
<evidence type="ECO:0000256" key="4">
    <source>
        <dbReference type="ARBA" id="ARBA00022679"/>
    </source>
</evidence>
<dbReference type="RefSeq" id="WP_111321873.1">
    <property type="nucleotide sequence ID" value="NZ_BIFX01000003.1"/>
</dbReference>
<feature type="domain" description="PAS" evidence="9">
    <location>
        <begin position="402"/>
        <end position="462"/>
    </location>
</feature>
<dbReference type="FunFam" id="3.30.565.10:FF:000006">
    <property type="entry name" value="Sensor histidine kinase WalK"/>
    <property type="match status" value="1"/>
</dbReference>
<feature type="domain" description="PAC" evidence="10">
    <location>
        <begin position="232"/>
        <end position="284"/>
    </location>
</feature>
<evidence type="ECO:0000259" key="9">
    <source>
        <dbReference type="PROSITE" id="PS50112"/>
    </source>
</evidence>
<dbReference type="PROSITE" id="PS50112">
    <property type="entry name" value="PAS"/>
    <property type="match status" value="4"/>
</dbReference>
<keyword evidence="6" id="KW-0902">Two-component regulatory system</keyword>
<dbReference type="Pfam" id="PF08447">
    <property type="entry name" value="PAS_3"/>
    <property type="match status" value="1"/>
</dbReference>
<dbReference type="Pfam" id="PF02518">
    <property type="entry name" value="HATPase_c"/>
    <property type="match status" value="1"/>
</dbReference>
<dbReference type="PROSITE" id="PS50113">
    <property type="entry name" value="PAC"/>
    <property type="match status" value="1"/>
</dbReference>
<dbReference type="CDD" id="cd00082">
    <property type="entry name" value="HisKA"/>
    <property type="match status" value="1"/>
</dbReference>
<dbReference type="InterPro" id="IPR013656">
    <property type="entry name" value="PAS_4"/>
</dbReference>
<dbReference type="EC" id="2.7.13.3" evidence="2"/>
<dbReference type="InterPro" id="IPR036097">
    <property type="entry name" value="HisK_dim/P_sf"/>
</dbReference>
<evidence type="ECO:0000313" key="12">
    <source>
        <dbReference type="Proteomes" id="UP000248806"/>
    </source>
</evidence>
<dbReference type="InterPro" id="IPR004358">
    <property type="entry name" value="Sig_transdc_His_kin-like_C"/>
</dbReference>
<dbReference type="AlphaFoldDB" id="A0A326U8M2"/>
<evidence type="ECO:0000313" key="11">
    <source>
        <dbReference type="EMBL" id="PZW31160.1"/>
    </source>
</evidence>
<dbReference type="EMBL" id="QKUF01000006">
    <property type="protein sequence ID" value="PZW31160.1"/>
    <property type="molecule type" value="Genomic_DNA"/>
</dbReference>
<keyword evidence="5" id="KW-0418">Kinase</keyword>
<dbReference type="SUPFAM" id="SSF47384">
    <property type="entry name" value="Homodimeric domain of signal transducing histidine kinase"/>
    <property type="match status" value="1"/>
</dbReference>
<dbReference type="GO" id="GO:0000155">
    <property type="term" value="F:phosphorelay sensor kinase activity"/>
    <property type="evidence" value="ECO:0007669"/>
    <property type="project" value="InterPro"/>
</dbReference>
<evidence type="ECO:0000259" key="10">
    <source>
        <dbReference type="PROSITE" id="PS50113"/>
    </source>
</evidence>
<dbReference type="InterPro" id="IPR013655">
    <property type="entry name" value="PAS_fold_3"/>
</dbReference>
<dbReference type="CDD" id="cd00130">
    <property type="entry name" value="PAS"/>
    <property type="match status" value="4"/>
</dbReference>
<dbReference type="InterPro" id="IPR036890">
    <property type="entry name" value="HATPase_C_sf"/>
</dbReference>
<organism evidence="11 12">
    <name type="scientific">Thermosporothrix hazakensis</name>
    <dbReference type="NCBI Taxonomy" id="644383"/>
    <lineage>
        <taxon>Bacteria</taxon>
        <taxon>Bacillati</taxon>
        <taxon>Chloroflexota</taxon>
        <taxon>Ktedonobacteria</taxon>
        <taxon>Ktedonobacterales</taxon>
        <taxon>Thermosporotrichaceae</taxon>
        <taxon>Thermosporothrix</taxon>
    </lineage>
</organism>
<evidence type="ECO:0000256" key="3">
    <source>
        <dbReference type="ARBA" id="ARBA00022553"/>
    </source>
</evidence>
<feature type="region of interest" description="Disordered" evidence="7">
    <location>
        <begin position="1"/>
        <end position="21"/>
    </location>
</feature>
<dbReference type="NCBIfam" id="TIGR00229">
    <property type="entry name" value="sensory_box"/>
    <property type="match status" value="4"/>
</dbReference>
<dbReference type="InterPro" id="IPR005467">
    <property type="entry name" value="His_kinase_dom"/>
</dbReference>
<evidence type="ECO:0000256" key="1">
    <source>
        <dbReference type="ARBA" id="ARBA00000085"/>
    </source>
</evidence>
<dbReference type="SMART" id="SM00086">
    <property type="entry name" value="PAC"/>
    <property type="match status" value="3"/>
</dbReference>
<dbReference type="Pfam" id="PF08448">
    <property type="entry name" value="PAS_4"/>
    <property type="match status" value="1"/>
</dbReference>
<dbReference type="InterPro" id="IPR003594">
    <property type="entry name" value="HATPase_dom"/>
</dbReference>
<keyword evidence="12" id="KW-1185">Reference proteome</keyword>
<feature type="domain" description="PAS" evidence="9">
    <location>
        <begin position="33"/>
        <end position="84"/>
    </location>
</feature>
<dbReference type="PROSITE" id="PS50109">
    <property type="entry name" value="HIS_KIN"/>
    <property type="match status" value="1"/>
</dbReference>
<dbReference type="Pfam" id="PF00512">
    <property type="entry name" value="HisKA"/>
    <property type="match status" value="1"/>
</dbReference>
<evidence type="ECO:0000256" key="5">
    <source>
        <dbReference type="ARBA" id="ARBA00022777"/>
    </source>
</evidence>
<dbReference type="CDD" id="cd00075">
    <property type="entry name" value="HATPase"/>
    <property type="match status" value="1"/>
</dbReference>
<proteinExistence type="predicted"/>
<dbReference type="SUPFAM" id="SSF55785">
    <property type="entry name" value="PYP-like sensor domain (PAS domain)"/>
    <property type="match status" value="4"/>
</dbReference>
<keyword evidence="4" id="KW-0808">Transferase</keyword>
<dbReference type="PANTHER" id="PTHR43304:SF1">
    <property type="entry name" value="PAC DOMAIN-CONTAINING PROTEIN"/>
    <property type="match status" value="1"/>
</dbReference>
<dbReference type="InterPro" id="IPR000014">
    <property type="entry name" value="PAS"/>
</dbReference>
<dbReference type="OrthoDB" id="138599at2"/>
<dbReference type="InterPro" id="IPR001610">
    <property type="entry name" value="PAC"/>
</dbReference>
<comment type="caution">
    <text evidence="11">The sequence shown here is derived from an EMBL/GenBank/DDBJ whole genome shotgun (WGS) entry which is preliminary data.</text>
</comment>
<evidence type="ECO:0000256" key="2">
    <source>
        <dbReference type="ARBA" id="ARBA00012438"/>
    </source>
</evidence>
<dbReference type="InterPro" id="IPR035965">
    <property type="entry name" value="PAS-like_dom_sf"/>
</dbReference>
<feature type="domain" description="PAS" evidence="9">
    <location>
        <begin position="285"/>
        <end position="338"/>
    </location>
</feature>
<comment type="catalytic activity">
    <reaction evidence="1">
        <text>ATP + protein L-histidine = ADP + protein N-phospho-L-histidine.</text>
        <dbReference type="EC" id="2.7.13.3"/>
    </reaction>
</comment>
<feature type="domain" description="Histidine kinase" evidence="8">
    <location>
        <begin position="529"/>
        <end position="761"/>
    </location>
</feature>
<dbReference type="SMART" id="SM00388">
    <property type="entry name" value="HisKA"/>
    <property type="match status" value="1"/>
</dbReference>
<accession>A0A326U8M2</accession>
<dbReference type="SUPFAM" id="SSF55874">
    <property type="entry name" value="ATPase domain of HSP90 chaperone/DNA topoisomerase II/histidine kinase"/>
    <property type="match status" value="1"/>
</dbReference>
<dbReference type="Proteomes" id="UP000248806">
    <property type="component" value="Unassembled WGS sequence"/>
</dbReference>
<dbReference type="InterPro" id="IPR000700">
    <property type="entry name" value="PAS-assoc_C"/>
</dbReference>
<sequence>MEQHELSRNVTGSDVQDHPYSIDEDTGVDAVHTEAALLDIIQDAVLMYDSQYRLSFWSRQAENLYGWTAQEAIGRDLRELFQEQIIKENAPRERRIFQDEGVWEAELMLKAKEGRTVIVESHARLLRSNKRHLALEAHHDVTMQKQREELRAEYYQGVQKAIDIGVWRWEISRNKQGQLYARGIINSSVAHYLKLPSNTLLTEEQFFTFVHPDDRPSVRKIFERVIETGCDYNAVYRMLDPELGTRWVASRGSVVTDQQGMPRYAIGITLDITEQKRIEEALQIANHRITSILEQVADGCIHIDKEWRYSYISRSTEKMAGINRESFLGHSVWEVRPPLCGDEGERFLRLARETQQPIQYEMFYAPARQWWEVHVYPSSDRLAFYYHNITALKQIESLYREQEETFRRLYDANLVAVASCNEANDILDANDAFLSLIGATREELQAGQLNFHTLTPQEYAALDREKQVETKVVGVCSPYEKEYYHKQGHRVPVLAAVAYMEKTKHYISIILDLTRQKELEKQREVFLGIISHELRTPLTAIGGTLQLAQRRLKRFGVQSGLTDPKATELLQNTEHLLEQALRQTRVQNRLIEDLLDASRIAVDKLELHMTETDLRSLVRETVDDLRATAFEHNIELILPEKPVPVCVDSMRIAQVIGNYITNALKYSPRQMPVTVELTADEHEARVWVHDRGPGLSEEAKQKIWSRFQRAADAREHSRLGANLGLGLYISQSLVQRHQGRVGVESEQGKGASFWFSLPLRTSCS</sequence>
<dbReference type="Gene3D" id="3.30.565.10">
    <property type="entry name" value="Histidine kinase-like ATPase, C-terminal domain"/>
    <property type="match status" value="1"/>
</dbReference>
<dbReference type="SMART" id="SM00387">
    <property type="entry name" value="HATPase_c"/>
    <property type="match status" value="1"/>
</dbReference>
<dbReference type="Gene3D" id="1.10.287.130">
    <property type="match status" value="1"/>
</dbReference>
<evidence type="ECO:0000256" key="7">
    <source>
        <dbReference type="SAM" id="MobiDB-lite"/>
    </source>
</evidence>
<dbReference type="SMART" id="SM00091">
    <property type="entry name" value="PAS"/>
    <property type="match status" value="4"/>
</dbReference>